<dbReference type="Pfam" id="PF05043">
    <property type="entry name" value="Mga"/>
    <property type="match status" value="1"/>
</dbReference>
<evidence type="ECO:0000313" key="5">
    <source>
        <dbReference type="Proteomes" id="UP000070422"/>
    </source>
</evidence>
<dbReference type="PANTHER" id="PTHR30185:SF18">
    <property type="entry name" value="TRANSCRIPTIONAL REGULATOR MTLR"/>
    <property type="match status" value="1"/>
</dbReference>
<reference evidence="4 5" key="1">
    <citation type="submission" date="2016-01" db="EMBL/GenBank/DDBJ databases">
        <authorList>
            <person name="Oliw E.H."/>
        </authorList>
    </citation>
    <scope>NUCLEOTIDE SEQUENCE [LARGE SCALE GENOMIC DNA]</scope>
    <source>
        <strain evidence="4 5">KA00635</strain>
    </source>
</reference>
<protein>
    <submittedName>
        <fullName evidence="4">M protein trans-acting positive regulator</fullName>
    </submittedName>
</protein>
<name>A0A133XZK0_9LACT</name>
<evidence type="ECO:0000313" key="4">
    <source>
        <dbReference type="EMBL" id="KXB36353.1"/>
    </source>
</evidence>
<comment type="caution">
    <text evidence="4">The sequence shown here is derived from an EMBL/GenBank/DDBJ whole genome shotgun (WGS) entry which is preliminary data.</text>
</comment>
<dbReference type="InterPro" id="IPR007737">
    <property type="entry name" value="Mga_HTH"/>
</dbReference>
<evidence type="ECO:0000256" key="2">
    <source>
        <dbReference type="ARBA" id="ARBA00023163"/>
    </source>
</evidence>
<dbReference type="InterPro" id="IPR050661">
    <property type="entry name" value="BglG_antiterminators"/>
</dbReference>
<keyword evidence="2" id="KW-0804">Transcription</keyword>
<proteinExistence type="predicted"/>
<evidence type="ECO:0000259" key="3">
    <source>
        <dbReference type="Pfam" id="PF05043"/>
    </source>
</evidence>
<feature type="domain" description="Mga helix-turn-helix" evidence="3">
    <location>
        <begin position="78"/>
        <end position="165"/>
    </location>
</feature>
<gene>
    <name evidence="4" type="ORF">HMPREF3187_00862</name>
</gene>
<sequence length="208" mass="24784">MGHPIEQLFSNSQQRQLVILRYLLKHPNRPLNLQDIKSCADRSTPSLITYLTEFKHKFSELFNPQLTTNIVIFKNPSNLSMDRFYYLFKKESLNLLLLEYIFHHEDCSRKTICDQFFISRSTFYRAVHSINLFFEEYFPTLSLESSPCQIKGSEKIIRQFYYTYFSFGHAIFKWPLKNLRHQLPTVYSGICLKLFPFSVYTTTIPIFN</sequence>
<dbReference type="Proteomes" id="UP000070422">
    <property type="component" value="Unassembled WGS sequence"/>
</dbReference>
<keyword evidence="1" id="KW-0805">Transcription regulation</keyword>
<dbReference type="EMBL" id="LSCQ01000043">
    <property type="protein sequence ID" value="KXB36353.1"/>
    <property type="molecule type" value="Genomic_DNA"/>
</dbReference>
<dbReference type="PANTHER" id="PTHR30185">
    <property type="entry name" value="CRYPTIC BETA-GLUCOSIDE BGL OPERON ANTITERMINATOR"/>
    <property type="match status" value="1"/>
</dbReference>
<dbReference type="RefSeq" id="WP_060936790.1">
    <property type="nucleotide sequence ID" value="NZ_JASOZP010000014.1"/>
</dbReference>
<accession>A0A133XZK0</accession>
<dbReference type="STRING" id="87541.AWM71_00680"/>
<dbReference type="AlphaFoldDB" id="A0A133XZK0"/>
<evidence type="ECO:0000256" key="1">
    <source>
        <dbReference type="ARBA" id="ARBA00023015"/>
    </source>
</evidence>
<dbReference type="PATRIC" id="fig|87541.4.peg.853"/>
<dbReference type="OrthoDB" id="2136382at2"/>
<organism evidence="4 5">
    <name type="scientific">Aerococcus christensenii</name>
    <dbReference type="NCBI Taxonomy" id="87541"/>
    <lineage>
        <taxon>Bacteria</taxon>
        <taxon>Bacillati</taxon>
        <taxon>Bacillota</taxon>
        <taxon>Bacilli</taxon>
        <taxon>Lactobacillales</taxon>
        <taxon>Aerococcaceae</taxon>
        <taxon>Aerococcus</taxon>
    </lineage>
</organism>